<dbReference type="AlphaFoldDB" id="Q2SAA2"/>
<organism evidence="1 2">
    <name type="scientific">Hahella chejuensis (strain KCTC 2396)</name>
    <dbReference type="NCBI Taxonomy" id="349521"/>
    <lineage>
        <taxon>Bacteria</taxon>
        <taxon>Pseudomonadati</taxon>
        <taxon>Pseudomonadota</taxon>
        <taxon>Gammaproteobacteria</taxon>
        <taxon>Oceanospirillales</taxon>
        <taxon>Hahellaceae</taxon>
        <taxon>Hahella</taxon>
    </lineage>
</organism>
<dbReference type="HOGENOM" id="CLU_3252361_0_0_6"/>
<name>Q2SAA2_HAHCH</name>
<dbReference type="EMBL" id="CP000155">
    <property type="protein sequence ID" value="ABC32422.1"/>
    <property type="molecule type" value="Genomic_DNA"/>
</dbReference>
<gene>
    <name evidence="1" type="ordered locus">HCH_05771</name>
</gene>
<evidence type="ECO:0000313" key="1">
    <source>
        <dbReference type="EMBL" id="ABC32422.1"/>
    </source>
</evidence>
<accession>Q2SAA2</accession>
<protein>
    <submittedName>
        <fullName evidence="1">Uncharacterized protein</fullName>
    </submittedName>
</protein>
<reference evidence="1 2" key="1">
    <citation type="journal article" date="2005" name="Nucleic Acids Res.">
        <title>Genomic blueprint of Hahella chejuensis, a marine microbe producing an algicidal agent.</title>
        <authorList>
            <person name="Jeong H."/>
            <person name="Yim J.H."/>
            <person name="Lee C."/>
            <person name="Choi S.-H."/>
            <person name="Park Y.K."/>
            <person name="Yoon S.H."/>
            <person name="Hur C.-G."/>
            <person name="Kang H.-Y."/>
            <person name="Kim D."/>
            <person name="Lee H.H."/>
            <person name="Park K.H."/>
            <person name="Park S.-H."/>
            <person name="Park H.-S."/>
            <person name="Lee H.K."/>
            <person name="Oh T.K."/>
            <person name="Kim J.F."/>
        </authorList>
    </citation>
    <scope>NUCLEOTIDE SEQUENCE [LARGE SCALE GENOMIC DNA]</scope>
    <source>
        <strain evidence="1 2">KCTC 2396</strain>
    </source>
</reference>
<dbReference type="Proteomes" id="UP000000238">
    <property type="component" value="Chromosome"/>
</dbReference>
<keyword evidence="2" id="KW-1185">Reference proteome</keyword>
<sequence length="42" mass="4619">MNAFNQSFQTYFSVFAQPASSCYRLARAVSAQSGSEFTLAPH</sequence>
<proteinExistence type="predicted"/>
<dbReference type="STRING" id="349521.HCH_05771"/>
<dbReference type="KEGG" id="hch:HCH_05771"/>
<evidence type="ECO:0000313" key="2">
    <source>
        <dbReference type="Proteomes" id="UP000000238"/>
    </source>
</evidence>